<feature type="region of interest" description="Disordered" evidence="1">
    <location>
        <begin position="78"/>
        <end position="101"/>
    </location>
</feature>
<dbReference type="HOGENOM" id="CLU_2286779_0_0_11"/>
<gene>
    <name evidence="2" type="ORF">HMPREF0298_1162</name>
</gene>
<accession>C0XRU2</accession>
<evidence type="ECO:0000313" key="3">
    <source>
        <dbReference type="Proteomes" id="UP000006196"/>
    </source>
</evidence>
<organism evidence="2 3">
    <name type="scientific">Corynebacterium lipophiloflavum (strain ATCC 700352 / DSM 44291 / CCUG 37336 / JCM 10383 / DMMZ 1944)</name>
    <dbReference type="NCBI Taxonomy" id="525263"/>
    <lineage>
        <taxon>Bacteria</taxon>
        <taxon>Bacillati</taxon>
        <taxon>Actinomycetota</taxon>
        <taxon>Actinomycetes</taxon>
        <taxon>Mycobacteriales</taxon>
        <taxon>Corynebacteriaceae</taxon>
        <taxon>Corynebacterium</taxon>
    </lineage>
</organism>
<sequence>MEKSCEQTLSPDYQPVATGSLDLLTETEREESTMADEQFYYNPTTGEVTQGKEAAWDERMGPYATREEAEAALQTANARNKAADAIEEADENWGKPASWEK</sequence>
<comment type="caution">
    <text evidence="2">The sequence shown here is derived from an EMBL/GenBank/DDBJ whole genome shotgun (WGS) entry which is preliminary data.</text>
</comment>
<dbReference type="eggNOG" id="ENOG5033BD3">
    <property type="taxonomic scope" value="Bacteria"/>
</dbReference>
<keyword evidence="3" id="KW-1185">Reference proteome</keyword>
<dbReference type="EMBL" id="ACHJ01000107">
    <property type="protein sequence ID" value="EEI17033.1"/>
    <property type="molecule type" value="Genomic_DNA"/>
</dbReference>
<name>C0XRU2_CORLD</name>
<proteinExistence type="predicted"/>
<protein>
    <recommendedName>
        <fullName evidence="4">SPOR domain-containing protein</fullName>
    </recommendedName>
</protein>
<dbReference type="STRING" id="525263.HMPREF0298_1162"/>
<dbReference type="AlphaFoldDB" id="C0XRU2"/>
<evidence type="ECO:0008006" key="4">
    <source>
        <dbReference type="Google" id="ProtNLM"/>
    </source>
</evidence>
<evidence type="ECO:0000313" key="2">
    <source>
        <dbReference type="EMBL" id="EEI17033.1"/>
    </source>
</evidence>
<dbReference type="Proteomes" id="UP000006196">
    <property type="component" value="Unassembled WGS sequence"/>
</dbReference>
<reference evidence="2" key="1">
    <citation type="submission" date="2009-01" db="EMBL/GenBank/DDBJ databases">
        <authorList>
            <person name="Qin X."/>
            <person name="Bachman B."/>
            <person name="Battles P."/>
            <person name="Bell A."/>
            <person name="Bess C."/>
            <person name="Bickham C."/>
            <person name="Chaboub L."/>
            <person name="Chen D."/>
            <person name="Coyle M."/>
            <person name="Deiros D.R."/>
            <person name="Dinh H."/>
            <person name="Forbes L."/>
            <person name="Fowler G."/>
            <person name="Francisco L."/>
            <person name="Fu Q."/>
            <person name="Gubbala S."/>
            <person name="Hale W."/>
            <person name="Han Y."/>
            <person name="Hemphill L."/>
            <person name="Highlander S.K."/>
            <person name="Hirani K."/>
            <person name="Hogues M."/>
            <person name="Jackson L."/>
            <person name="Jakkamsetti A."/>
            <person name="Javaid M."/>
            <person name="Jiang H."/>
            <person name="Korchina V."/>
            <person name="Kovar C."/>
            <person name="Lara F."/>
            <person name="Lee S."/>
            <person name="Mata R."/>
            <person name="Mathew T."/>
            <person name="Moen C."/>
            <person name="Morales K."/>
            <person name="Munidasa M."/>
            <person name="Nazareth L."/>
            <person name="Ngo R."/>
            <person name="Nguyen L."/>
            <person name="Okwuonu G."/>
            <person name="Ongeri F."/>
            <person name="Patil S."/>
            <person name="Petrosino J."/>
            <person name="Pham C."/>
            <person name="Pham P."/>
            <person name="Pu L.-L."/>
            <person name="Puazo M."/>
            <person name="Raj R."/>
            <person name="Reid J."/>
            <person name="Rouhana J."/>
            <person name="Saada N."/>
            <person name="Shang Y."/>
            <person name="Simmons D."/>
            <person name="Thornton R."/>
            <person name="Warren J."/>
            <person name="Weissenberger G."/>
            <person name="Zhang J."/>
            <person name="Zhang L."/>
            <person name="Zhou C."/>
            <person name="Zhu D."/>
            <person name="Muzny D."/>
            <person name="Worley K."/>
            <person name="Gibbs R."/>
        </authorList>
    </citation>
    <scope>NUCLEOTIDE SEQUENCE [LARGE SCALE GENOMIC DNA]</scope>
    <source>
        <strain evidence="2">DSM 44291</strain>
    </source>
</reference>
<evidence type="ECO:0000256" key="1">
    <source>
        <dbReference type="SAM" id="MobiDB-lite"/>
    </source>
</evidence>